<feature type="region of interest" description="Disordered" evidence="1">
    <location>
        <begin position="226"/>
        <end position="252"/>
    </location>
</feature>
<dbReference type="EMBL" id="CAVMBE010000012">
    <property type="protein sequence ID" value="CAK3915813.1"/>
    <property type="molecule type" value="Genomic_DNA"/>
</dbReference>
<accession>A0AAI9E720</accession>
<proteinExistence type="predicted"/>
<sequence>MARREAYADIRGVEDEFAKTTIADVKEERKDSSAPNGPHGKRKSVTIAMAVVPGDAPGYTSLSTNALPPSPAEPATNPATSEESTRRIKRKSGRGDLSWHRKKGRPPSPYPSPPNTSDNGMSDDISTGPPLSFPYSSMRPATMHAIPAEAGLFFSDHADAHREYFGAPKRKASGLFRNFNGDSHVAANGTRNAFAAAGERSEQRSSIFSTFTRQFRSKSLGAFGLSSKRKREADEPFEGPTASKRRSKLSISHTRDYRAHDIDEFSGSNINAADVDAESQMGAEETFEGNAEGSAEGKRNTRVFTHRPRRRTVTTTLPSGQSIDPDVAYRRPSPVFRDAAEESRHRNNDAMAALEGRTRMVEHIDEETPEYRSFARRYKSSKFAAANEREEMMTFDGLQKKHKSVLPAFTFETAPRFNPLNDPEVESAGPPEPKRPETMPAQHAKRTRTDEFPFIAGSEKLSGWQKQAMEGSVSERKDMNTYDAMDVDYEVDWRGNKRTVSSYILAAEDNIWPEQQEDVDEAL</sequence>
<feature type="compositionally biased region" description="Basic and acidic residues" evidence="1">
    <location>
        <begin position="22"/>
        <end position="32"/>
    </location>
</feature>
<name>A0AAI9E720_9PEZI</name>
<keyword evidence="3" id="KW-1185">Reference proteome</keyword>
<dbReference type="Proteomes" id="UP001296104">
    <property type="component" value="Unassembled WGS sequence"/>
</dbReference>
<evidence type="ECO:0000256" key="1">
    <source>
        <dbReference type="SAM" id="MobiDB-lite"/>
    </source>
</evidence>
<organism evidence="2 3">
    <name type="scientific">Lecanosticta acicola</name>
    <dbReference type="NCBI Taxonomy" id="111012"/>
    <lineage>
        <taxon>Eukaryota</taxon>
        <taxon>Fungi</taxon>
        <taxon>Dikarya</taxon>
        <taxon>Ascomycota</taxon>
        <taxon>Pezizomycotina</taxon>
        <taxon>Dothideomycetes</taxon>
        <taxon>Dothideomycetidae</taxon>
        <taxon>Mycosphaerellales</taxon>
        <taxon>Mycosphaerellaceae</taxon>
        <taxon>Lecanosticta</taxon>
    </lineage>
</organism>
<feature type="region of interest" description="Disordered" evidence="1">
    <location>
        <begin position="312"/>
        <end position="332"/>
    </location>
</feature>
<comment type="caution">
    <text evidence="2">The sequence shown here is derived from an EMBL/GenBank/DDBJ whole genome shotgun (WGS) entry which is preliminary data.</text>
</comment>
<feature type="region of interest" description="Disordered" evidence="1">
    <location>
        <begin position="22"/>
        <end position="138"/>
    </location>
</feature>
<dbReference type="AlphaFoldDB" id="A0AAI9E720"/>
<reference evidence="2" key="1">
    <citation type="submission" date="2023-11" db="EMBL/GenBank/DDBJ databases">
        <authorList>
            <person name="Alioto T."/>
            <person name="Alioto T."/>
            <person name="Gomez Garrido J."/>
        </authorList>
    </citation>
    <scope>NUCLEOTIDE SEQUENCE</scope>
</reference>
<protein>
    <submittedName>
        <fullName evidence="2">Uncharacterized protein</fullName>
    </submittedName>
</protein>
<gene>
    <name evidence="2" type="ORF">LECACI_7A002689</name>
</gene>
<evidence type="ECO:0000313" key="3">
    <source>
        <dbReference type="Proteomes" id="UP001296104"/>
    </source>
</evidence>
<evidence type="ECO:0000313" key="2">
    <source>
        <dbReference type="EMBL" id="CAK3915813.1"/>
    </source>
</evidence>
<feature type="region of interest" description="Disordered" evidence="1">
    <location>
        <begin position="414"/>
        <end position="452"/>
    </location>
</feature>